<organism evidence="2">
    <name type="scientific">Albugo laibachii Nc14</name>
    <dbReference type="NCBI Taxonomy" id="890382"/>
    <lineage>
        <taxon>Eukaryota</taxon>
        <taxon>Sar</taxon>
        <taxon>Stramenopiles</taxon>
        <taxon>Oomycota</taxon>
        <taxon>Peronosporomycetes</taxon>
        <taxon>Albuginales</taxon>
        <taxon>Albuginaceae</taxon>
        <taxon>Albugo</taxon>
    </lineage>
</organism>
<proteinExistence type="predicted"/>
<protein>
    <submittedName>
        <fullName evidence="2">AlNc14C173G8044 protein</fullName>
    </submittedName>
</protein>
<evidence type="ECO:0000256" key="1">
    <source>
        <dbReference type="SAM" id="MobiDB-lite"/>
    </source>
</evidence>
<reference evidence="2" key="2">
    <citation type="submission" date="2011-02" db="EMBL/GenBank/DDBJ databases">
        <authorList>
            <person name="MacLean D."/>
        </authorList>
    </citation>
    <scope>NUCLEOTIDE SEQUENCE</scope>
</reference>
<dbReference type="HOGENOM" id="CLU_2228205_0_0_1"/>
<accession>F0WNM3</accession>
<feature type="region of interest" description="Disordered" evidence="1">
    <location>
        <begin position="1"/>
        <end position="25"/>
    </location>
</feature>
<sequence length="106" mass="11583">MVDRSTSHTRMGRKSPFGTQDNDTPEILHCEAVQKNYEWDCSTPPNTTVLAHALISIKETQPAGKKFLSGEHLSDVAEDVCFPDANQIRVSDAIPAVGTRVASKSE</sequence>
<evidence type="ECO:0000313" key="2">
    <source>
        <dbReference type="EMBL" id="CCA22914.1"/>
    </source>
</evidence>
<reference evidence="2" key="1">
    <citation type="journal article" date="2011" name="PLoS Biol.">
        <title>Gene gain and loss during evolution of obligate parasitism in the white rust pathogen of Arabidopsis thaliana.</title>
        <authorList>
            <person name="Kemen E."/>
            <person name="Gardiner A."/>
            <person name="Schultz-Larsen T."/>
            <person name="Kemen A.C."/>
            <person name="Balmuth A.L."/>
            <person name="Robert-Seilaniantz A."/>
            <person name="Bailey K."/>
            <person name="Holub E."/>
            <person name="Studholme D.J."/>
            <person name="Maclean D."/>
            <person name="Jones J.D."/>
        </authorList>
    </citation>
    <scope>NUCLEOTIDE SEQUENCE</scope>
</reference>
<gene>
    <name evidence="2" type="primary">AlNc14C173G8044</name>
    <name evidence="2" type="ORF">ALNC14_090570</name>
</gene>
<dbReference type="AlphaFoldDB" id="F0WNM3"/>
<name>F0WNM3_9STRA</name>
<dbReference type="EMBL" id="FR824218">
    <property type="protein sequence ID" value="CCA22914.1"/>
    <property type="molecule type" value="Genomic_DNA"/>
</dbReference>